<keyword evidence="3" id="KW-1185">Reference proteome</keyword>
<name>A0AAN9IUH5_CLITE</name>
<evidence type="ECO:0000256" key="1">
    <source>
        <dbReference type="SAM" id="MobiDB-lite"/>
    </source>
</evidence>
<proteinExistence type="predicted"/>
<evidence type="ECO:0000313" key="2">
    <source>
        <dbReference type="EMBL" id="KAK7286568.1"/>
    </source>
</evidence>
<dbReference type="Proteomes" id="UP001359559">
    <property type="component" value="Unassembled WGS sequence"/>
</dbReference>
<gene>
    <name evidence="2" type="ORF">RJT34_21652</name>
</gene>
<accession>A0AAN9IUH5</accession>
<dbReference type="EMBL" id="JAYKXN010000005">
    <property type="protein sequence ID" value="KAK7286568.1"/>
    <property type="molecule type" value="Genomic_DNA"/>
</dbReference>
<dbReference type="AlphaFoldDB" id="A0AAN9IUH5"/>
<reference evidence="2 3" key="1">
    <citation type="submission" date="2024-01" db="EMBL/GenBank/DDBJ databases">
        <title>The genomes of 5 underutilized Papilionoideae crops provide insights into root nodulation and disease resistance.</title>
        <authorList>
            <person name="Yuan L."/>
        </authorList>
    </citation>
    <scope>NUCLEOTIDE SEQUENCE [LARGE SCALE GENOMIC DNA]</scope>
    <source>
        <strain evidence="2">LY-2023</strain>
        <tissue evidence="2">Leaf</tissue>
    </source>
</reference>
<evidence type="ECO:0000313" key="3">
    <source>
        <dbReference type="Proteomes" id="UP001359559"/>
    </source>
</evidence>
<feature type="region of interest" description="Disordered" evidence="1">
    <location>
        <begin position="69"/>
        <end position="89"/>
    </location>
</feature>
<comment type="caution">
    <text evidence="2">The sequence shown here is derived from an EMBL/GenBank/DDBJ whole genome shotgun (WGS) entry which is preliminary data.</text>
</comment>
<protein>
    <submittedName>
        <fullName evidence="2">Uncharacterized protein</fullName>
    </submittedName>
</protein>
<organism evidence="2 3">
    <name type="scientific">Clitoria ternatea</name>
    <name type="common">Butterfly pea</name>
    <dbReference type="NCBI Taxonomy" id="43366"/>
    <lineage>
        <taxon>Eukaryota</taxon>
        <taxon>Viridiplantae</taxon>
        <taxon>Streptophyta</taxon>
        <taxon>Embryophyta</taxon>
        <taxon>Tracheophyta</taxon>
        <taxon>Spermatophyta</taxon>
        <taxon>Magnoliopsida</taxon>
        <taxon>eudicotyledons</taxon>
        <taxon>Gunneridae</taxon>
        <taxon>Pentapetalae</taxon>
        <taxon>rosids</taxon>
        <taxon>fabids</taxon>
        <taxon>Fabales</taxon>
        <taxon>Fabaceae</taxon>
        <taxon>Papilionoideae</taxon>
        <taxon>50 kb inversion clade</taxon>
        <taxon>NPAAA clade</taxon>
        <taxon>indigoferoid/millettioid clade</taxon>
        <taxon>Phaseoleae</taxon>
        <taxon>Clitoria</taxon>
    </lineage>
</organism>
<sequence>METINQLRACLAQPLNLRSPTFRHVQRDPSPSTRVWLRRRAPFRRGERQRAPLARGSFDQLRSNANAVRWEKVESTPPNGVTPFSDLKL</sequence>